<dbReference type="OrthoDB" id="1875751at2759"/>
<evidence type="ECO:0000313" key="4">
    <source>
        <dbReference type="EMBL" id="RNA26454.1"/>
    </source>
</evidence>
<feature type="domain" description="RRM" evidence="3">
    <location>
        <begin position="75"/>
        <end position="105"/>
    </location>
</feature>
<dbReference type="SUPFAM" id="SSF54928">
    <property type="entry name" value="RNA-binding domain, RBD"/>
    <property type="match status" value="1"/>
</dbReference>
<dbReference type="GO" id="GO:0003723">
    <property type="term" value="F:RNA binding"/>
    <property type="evidence" value="ECO:0007669"/>
    <property type="project" value="UniProtKB-UniRule"/>
</dbReference>
<accession>A0A3M7RSB3</accession>
<dbReference type="InterPro" id="IPR035979">
    <property type="entry name" value="RBD_domain_sf"/>
</dbReference>
<evidence type="ECO:0000313" key="5">
    <source>
        <dbReference type="Proteomes" id="UP000276133"/>
    </source>
</evidence>
<reference evidence="4 5" key="1">
    <citation type="journal article" date="2018" name="Sci. Rep.">
        <title>Genomic signatures of local adaptation to the degree of environmental predictability in rotifers.</title>
        <authorList>
            <person name="Franch-Gras L."/>
            <person name="Hahn C."/>
            <person name="Garcia-Roger E.M."/>
            <person name="Carmona M.J."/>
            <person name="Serra M."/>
            <person name="Gomez A."/>
        </authorList>
    </citation>
    <scope>NUCLEOTIDE SEQUENCE [LARGE SCALE GENOMIC DNA]</scope>
    <source>
        <strain evidence="4">HYR1</strain>
    </source>
</reference>
<organism evidence="4 5">
    <name type="scientific">Brachionus plicatilis</name>
    <name type="common">Marine rotifer</name>
    <name type="synonym">Brachionus muelleri</name>
    <dbReference type="NCBI Taxonomy" id="10195"/>
    <lineage>
        <taxon>Eukaryota</taxon>
        <taxon>Metazoa</taxon>
        <taxon>Spiralia</taxon>
        <taxon>Gnathifera</taxon>
        <taxon>Rotifera</taxon>
        <taxon>Eurotatoria</taxon>
        <taxon>Monogononta</taxon>
        <taxon>Pseudotrocha</taxon>
        <taxon>Ploima</taxon>
        <taxon>Brachionidae</taxon>
        <taxon>Brachionus</taxon>
    </lineage>
</organism>
<dbReference type="InterPro" id="IPR000504">
    <property type="entry name" value="RRM_dom"/>
</dbReference>
<dbReference type="Proteomes" id="UP000276133">
    <property type="component" value="Unassembled WGS sequence"/>
</dbReference>
<feature type="compositionally biased region" description="Low complexity" evidence="2">
    <location>
        <begin position="22"/>
        <end position="54"/>
    </location>
</feature>
<proteinExistence type="predicted"/>
<evidence type="ECO:0000259" key="3">
    <source>
        <dbReference type="PROSITE" id="PS50102"/>
    </source>
</evidence>
<evidence type="ECO:0000256" key="2">
    <source>
        <dbReference type="SAM" id="MobiDB-lite"/>
    </source>
</evidence>
<protein>
    <submittedName>
        <fullName evidence="4">Heterogeneous nuclear ribonucleo A1 isoform X1</fullName>
    </submittedName>
</protein>
<dbReference type="STRING" id="10195.A0A3M7RSB3"/>
<dbReference type="PROSITE" id="PS50102">
    <property type="entry name" value="RRM"/>
    <property type="match status" value="1"/>
</dbReference>
<sequence length="105" mass="12215">MKKGKKIRNSDFKMSEENAQNDQVVEETQQPEQQQEQDQQQDESQSQSEVVESENNCDQSQNESQSAQLEPEHFRKVFVGGLSYKTDDESFKNYFSKFGELLDLV</sequence>
<feature type="region of interest" description="Disordered" evidence="2">
    <location>
        <begin position="1"/>
        <end position="72"/>
    </location>
</feature>
<dbReference type="EMBL" id="REGN01002740">
    <property type="protein sequence ID" value="RNA26454.1"/>
    <property type="molecule type" value="Genomic_DNA"/>
</dbReference>
<name>A0A3M7RSB3_BRAPC</name>
<dbReference type="AlphaFoldDB" id="A0A3M7RSB3"/>
<keyword evidence="1" id="KW-0694">RNA-binding</keyword>
<keyword evidence="5" id="KW-1185">Reference proteome</keyword>
<dbReference type="InterPro" id="IPR012677">
    <property type="entry name" value="Nucleotide-bd_a/b_plait_sf"/>
</dbReference>
<gene>
    <name evidence="4" type="ORF">BpHYR1_003686</name>
</gene>
<feature type="non-terminal residue" evidence="4">
    <location>
        <position position="105"/>
    </location>
</feature>
<dbReference type="Gene3D" id="3.30.70.330">
    <property type="match status" value="1"/>
</dbReference>
<feature type="compositionally biased region" description="Polar residues" evidence="2">
    <location>
        <begin position="56"/>
        <end position="68"/>
    </location>
</feature>
<evidence type="ECO:0000256" key="1">
    <source>
        <dbReference type="PROSITE-ProRule" id="PRU00176"/>
    </source>
</evidence>
<comment type="caution">
    <text evidence="4">The sequence shown here is derived from an EMBL/GenBank/DDBJ whole genome shotgun (WGS) entry which is preliminary data.</text>
</comment>